<dbReference type="InterPro" id="IPR029057">
    <property type="entry name" value="PRTase-like"/>
</dbReference>
<comment type="similarity">
    <text evidence="4">In the C-terminal section; belongs to the OMP decarboxylase family.</text>
</comment>
<keyword evidence="11" id="KW-0665">Pyrimidine biosynthesis</keyword>
<dbReference type="InterPro" id="IPR014732">
    <property type="entry name" value="OMPdecase"/>
</dbReference>
<accession>A0A9J6EQB8</accession>
<dbReference type="CDD" id="cd04725">
    <property type="entry name" value="OMP_decarboxylase_like"/>
    <property type="match status" value="1"/>
</dbReference>
<proteinExistence type="inferred from homology"/>
<keyword evidence="13" id="KW-0511">Multifunctional enzyme</keyword>
<evidence type="ECO:0000256" key="14">
    <source>
        <dbReference type="PIRSR" id="PIRSR614732-2"/>
    </source>
</evidence>
<feature type="binding site" evidence="14">
    <location>
        <position position="407"/>
    </location>
    <ligand>
        <name>substrate</name>
    </ligand>
</feature>
<evidence type="ECO:0000256" key="7">
    <source>
        <dbReference type="ARBA" id="ARBA00015047"/>
    </source>
</evidence>
<dbReference type="EC" id="2.4.2.10" evidence="5"/>
<dbReference type="CDD" id="cd06223">
    <property type="entry name" value="PRTases_typeI"/>
    <property type="match status" value="1"/>
</dbReference>
<evidence type="ECO:0000256" key="6">
    <source>
        <dbReference type="ARBA" id="ARBA00012321"/>
    </source>
</evidence>
<feature type="binding site" evidence="14">
    <location>
        <position position="437"/>
    </location>
    <ligand>
        <name>substrate</name>
    </ligand>
</feature>
<evidence type="ECO:0000259" key="15">
    <source>
        <dbReference type="SMART" id="SM00934"/>
    </source>
</evidence>
<dbReference type="InterPro" id="IPR004467">
    <property type="entry name" value="Or_phspho_trans_dom"/>
</dbReference>
<reference evidence="16" key="2">
    <citation type="submission" date="2021-09" db="EMBL/GenBank/DDBJ databases">
        <authorList>
            <person name="Jia N."/>
            <person name="Wang J."/>
            <person name="Shi W."/>
            <person name="Du L."/>
            <person name="Sun Y."/>
            <person name="Zhan W."/>
            <person name="Jiang J."/>
            <person name="Wang Q."/>
            <person name="Zhang B."/>
            <person name="Ji P."/>
            <person name="Sakyi L.B."/>
            <person name="Cui X."/>
            <person name="Yuan T."/>
            <person name="Jiang B."/>
            <person name="Yang W."/>
            <person name="Lam T.T.-Y."/>
            <person name="Chang Q."/>
            <person name="Ding S."/>
            <person name="Wang X."/>
            <person name="Zhu J."/>
            <person name="Ruan X."/>
            <person name="Zhao L."/>
            <person name="Wei J."/>
            <person name="Que T."/>
            <person name="Du C."/>
            <person name="Cheng J."/>
            <person name="Dai P."/>
            <person name="Han X."/>
            <person name="Huang E."/>
            <person name="Gao Y."/>
            <person name="Liu J."/>
            <person name="Shao H."/>
            <person name="Ye R."/>
            <person name="Li L."/>
            <person name="Wei W."/>
            <person name="Wang X."/>
            <person name="Wang C."/>
            <person name="Huo Q."/>
            <person name="Li W."/>
            <person name="Guo W."/>
            <person name="Chen H."/>
            <person name="Chen S."/>
            <person name="Zhou L."/>
            <person name="Zhou L."/>
            <person name="Ni X."/>
            <person name="Tian J."/>
            <person name="Zhou Y."/>
            <person name="Sheng Y."/>
            <person name="Liu T."/>
            <person name="Pan Y."/>
            <person name="Xia L."/>
            <person name="Li J."/>
            <person name="Zhao F."/>
            <person name="Cao W."/>
        </authorList>
    </citation>
    <scope>NUCLEOTIDE SEQUENCE</scope>
    <source>
        <strain evidence="16">Rmic-2018</strain>
        <tissue evidence="16">Larvae</tissue>
    </source>
</reference>
<dbReference type="PANTHER" id="PTHR19278:SF9">
    <property type="entry name" value="URIDINE 5'-MONOPHOSPHATE SYNTHASE"/>
    <property type="match status" value="1"/>
</dbReference>
<comment type="pathway">
    <text evidence="1">Pyrimidine metabolism; UMP biosynthesis via de novo pathway; UMP from orotate: step 2/2.</text>
</comment>
<dbReference type="GO" id="GO:0004590">
    <property type="term" value="F:orotidine-5'-phosphate decarboxylase activity"/>
    <property type="evidence" value="ECO:0007669"/>
    <property type="project" value="UniProtKB-EC"/>
</dbReference>
<dbReference type="VEuPathDB" id="VectorBase:LOC119180763"/>
<evidence type="ECO:0000256" key="9">
    <source>
        <dbReference type="ARBA" id="ARBA00022679"/>
    </source>
</evidence>
<comment type="caution">
    <text evidence="16">The sequence shown here is derived from an EMBL/GenBank/DDBJ whole genome shotgun (WGS) entry which is preliminary data.</text>
</comment>
<dbReference type="GO" id="GO:0044205">
    <property type="term" value="P:'de novo' UMP biosynthetic process"/>
    <property type="evidence" value="ECO:0007669"/>
    <property type="project" value="InterPro"/>
</dbReference>
<evidence type="ECO:0000256" key="4">
    <source>
        <dbReference type="ARBA" id="ARBA00009769"/>
    </source>
</evidence>
<dbReference type="GO" id="GO:0004588">
    <property type="term" value="F:orotate phosphoribosyltransferase activity"/>
    <property type="evidence" value="ECO:0007669"/>
    <property type="project" value="UniProtKB-EC"/>
</dbReference>
<dbReference type="EC" id="4.1.1.23" evidence="6"/>
<dbReference type="SUPFAM" id="SSF51366">
    <property type="entry name" value="Ribulose-phoshate binding barrel"/>
    <property type="match status" value="1"/>
</dbReference>
<dbReference type="PANTHER" id="PTHR19278">
    <property type="entry name" value="OROTATE PHOSPHORIBOSYLTRANSFERASE"/>
    <property type="match status" value="1"/>
</dbReference>
<evidence type="ECO:0000256" key="11">
    <source>
        <dbReference type="ARBA" id="ARBA00022975"/>
    </source>
</evidence>
<dbReference type="NCBIfam" id="TIGR01740">
    <property type="entry name" value="pyrF"/>
    <property type="match status" value="1"/>
</dbReference>
<dbReference type="HAMAP" id="MF_01208">
    <property type="entry name" value="PyrE"/>
    <property type="match status" value="1"/>
</dbReference>
<dbReference type="InterPro" id="IPR011060">
    <property type="entry name" value="RibuloseP-bd_barrel"/>
</dbReference>
<evidence type="ECO:0000256" key="3">
    <source>
        <dbReference type="ARBA" id="ARBA00006221"/>
    </source>
</evidence>
<keyword evidence="8" id="KW-0328">Glycosyltransferase</keyword>
<gene>
    <name evidence="16" type="ORF">HPB51_020903</name>
</gene>
<organism evidence="16 17">
    <name type="scientific">Rhipicephalus microplus</name>
    <name type="common">Cattle tick</name>
    <name type="synonym">Boophilus microplus</name>
    <dbReference type="NCBI Taxonomy" id="6941"/>
    <lineage>
        <taxon>Eukaryota</taxon>
        <taxon>Metazoa</taxon>
        <taxon>Ecdysozoa</taxon>
        <taxon>Arthropoda</taxon>
        <taxon>Chelicerata</taxon>
        <taxon>Arachnida</taxon>
        <taxon>Acari</taxon>
        <taxon>Parasitiformes</taxon>
        <taxon>Ixodida</taxon>
        <taxon>Ixodoidea</taxon>
        <taxon>Ixodidae</taxon>
        <taxon>Rhipicephalinae</taxon>
        <taxon>Rhipicephalus</taxon>
        <taxon>Boophilus</taxon>
    </lineage>
</organism>
<dbReference type="GO" id="GO:0006207">
    <property type="term" value="P:'de novo' pyrimidine nucleobase biosynthetic process"/>
    <property type="evidence" value="ECO:0007669"/>
    <property type="project" value="InterPro"/>
</dbReference>
<evidence type="ECO:0000256" key="2">
    <source>
        <dbReference type="ARBA" id="ARBA00004889"/>
    </source>
</evidence>
<feature type="domain" description="Orotidine 5'-phosphate decarboxylase" evidence="15">
    <location>
        <begin position="241"/>
        <end position="453"/>
    </location>
</feature>
<feature type="binding site" evidence="14">
    <location>
        <position position="260"/>
    </location>
    <ligand>
        <name>substrate</name>
    </ligand>
</feature>
<name>A0A9J6EQB8_RHIMP</name>
<dbReference type="InterPro" id="IPR023031">
    <property type="entry name" value="OPRT"/>
</dbReference>
<sequence length="468" mass="50795">MAECLACELVDAGAVKFGSFTLKSGITSPFYVDLRVSVSYPKLLHDIADAVVAKIKEDNIDGDLLCGVPYTALPIATCVSMATEQPMVMVRKEVKAYGTKRPIEGTFHPGQKCIIIEDIVSSGSSIIEIAQALSTAGLVVTDAVVFLDREQGGKENLLKWNIKLHSIFHITSIMKKLVAKKRLSEEMASKVSAFVQAVKAPLVPSLLLPSPTKDTYAHRSLMAQCLLAKRLLGLMDQKQTNLAVAVDLADQLGPHICVLKTHVDLLEDFNREAMLRLREIATKHDFLIMEDSPRSLTIFTGSLQTLVRRFSCSTRVVPFSTQLWTDMVTAHSLPGPGILTALQQASRPEQACVLIAEMSSAGTLISKSYTEATVKMAEDFPDFVLGFVCQSRVSHNPGHIHMTPGVRLDASGDSLGQQYCDPACAVTERGADVIIVGRGIVASANPEEAALRYKKAAYDAYLSTLSSK</sequence>
<evidence type="ECO:0000256" key="5">
    <source>
        <dbReference type="ARBA" id="ARBA00011971"/>
    </source>
</evidence>
<evidence type="ECO:0000256" key="8">
    <source>
        <dbReference type="ARBA" id="ARBA00022676"/>
    </source>
</evidence>
<dbReference type="Gene3D" id="3.40.50.2020">
    <property type="match status" value="1"/>
</dbReference>
<comment type="pathway">
    <text evidence="2">Pyrimidine metabolism; UMP biosynthesis via de novo pathway; UMP from orotate: step 1/2.</text>
</comment>
<dbReference type="NCBIfam" id="TIGR00336">
    <property type="entry name" value="pyrE"/>
    <property type="match status" value="1"/>
</dbReference>
<dbReference type="SMART" id="SM00934">
    <property type="entry name" value="OMPdecase"/>
    <property type="match status" value="1"/>
</dbReference>
<feature type="binding site" evidence="14">
    <location>
        <position position="359"/>
    </location>
    <ligand>
        <name>substrate</name>
    </ligand>
</feature>
<dbReference type="Gene3D" id="3.20.20.70">
    <property type="entry name" value="Aldolase class I"/>
    <property type="match status" value="1"/>
</dbReference>
<dbReference type="InterPro" id="IPR001754">
    <property type="entry name" value="OMPdeCOase_dom"/>
</dbReference>
<keyword evidence="17" id="KW-1185">Reference proteome</keyword>
<evidence type="ECO:0000256" key="13">
    <source>
        <dbReference type="ARBA" id="ARBA00023268"/>
    </source>
</evidence>
<keyword evidence="9" id="KW-0808">Transferase</keyword>
<feature type="binding site" evidence="14">
    <location>
        <position position="438"/>
    </location>
    <ligand>
        <name>substrate</name>
    </ligand>
</feature>
<dbReference type="InterPro" id="IPR013785">
    <property type="entry name" value="Aldolase_TIM"/>
</dbReference>
<comment type="similarity">
    <text evidence="3">In the N-terminal section; belongs to the purine/pyrimidine phosphoribosyltransferase family.</text>
</comment>
<dbReference type="AlphaFoldDB" id="A0A9J6EQB8"/>
<dbReference type="Pfam" id="PF00215">
    <property type="entry name" value="OMPdecase"/>
    <property type="match status" value="2"/>
</dbReference>
<evidence type="ECO:0000313" key="17">
    <source>
        <dbReference type="Proteomes" id="UP000821866"/>
    </source>
</evidence>
<dbReference type="Pfam" id="PF00156">
    <property type="entry name" value="Pribosyltran"/>
    <property type="match status" value="1"/>
</dbReference>
<reference evidence="16" key="1">
    <citation type="journal article" date="2020" name="Cell">
        <title>Large-Scale Comparative Analyses of Tick Genomes Elucidate Their Genetic Diversity and Vector Capacities.</title>
        <authorList>
            <consortium name="Tick Genome and Microbiome Consortium (TIGMIC)"/>
            <person name="Jia N."/>
            <person name="Wang J."/>
            <person name="Shi W."/>
            <person name="Du L."/>
            <person name="Sun Y."/>
            <person name="Zhan W."/>
            <person name="Jiang J.F."/>
            <person name="Wang Q."/>
            <person name="Zhang B."/>
            <person name="Ji P."/>
            <person name="Bell-Sakyi L."/>
            <person name="Cui X.M."/>
            <person name="Yuan T.T."/>
            <person name="Jiang B.G."/>
            <person name="Yang W.F."/>
            <person name="Lam T.T."/>
            <person name="Chang Q.C."/>
            <person name="Ding S.J."/>
            <person name="Wang X.J."/>
            <person name="Zhu J.G."/>
            <person name="Ruan X.D."/>
            <person name="Zhao L."/>
            <person name="Wei J.T."/>
            <person name="Ye R.Z."/>
            <person name="Que T.C."/>
            <person name="Du C.H."/>
            <person name="Zhou Y.H."/>
            <person name="Cheng J.X."/>
            <person name="Dai P.F."/>
            <person name="Guo W.B."/>
            <person name="Han X.H."/>
            <person name="Huang E.J."/>
            <person name="Li L.F."/>
            <person name="Wei W."/>
            <person name="Gao Y.C."/>
            <person name="Liu J.Z."/>
            <person name="Shao H.Z."/>
            <person name="Wang X."/>
            <person name="Wang C.C."/>
            <person name="Yang T.C."/>
            <person name="Huo Q.B."/>
            <person name="Li W."/>
            <person name="Chen H.Y."/>
            <person name="Chen S.E."/>
            <person name="Zhou L.G."/>
            <person name="Ni X.B."/>
            <person name="Tian J.H."/>
            <person name="Sheng Y."/>
            <person name="Liu T."/>
            <person name="Pan Y.S."/>
            <person name="Xia L.Y."/>
            <person name="Li J."/>
            <person name="Zhao F."/>
            <person name="Cao W.C."/>
        </authorList>
    </citation>
    <scope>NUCLEOTIDE SEQUENCE</scope>
    <source>
        <strain evidence="16">Rmic-2018</strain>
    </source>
</reference>
<evidence type="ECO:0000256" key="12">
    <source>
        <dbReference type="ARBA" id="ARBA00023239"/>
    </source>
</evidence>
<dbReference type="Proteomes" id="UP000821866">
    <property type="component" value="Chromosome 11"/>
</dbReference>
<feature type="binding site" evidence="14">
    <location>
        <position position="417"/>
    </location>
    <ligand>
        <name>substrate</name>
    </ligand>
</feature>
<protein>
    <recommendedName>
        <fullName evidence="7">Uridine 5'-monophosphate synthase</fullName>
        <ecNumber evidence="5">2.4.2.10</ecNumber>
        <ecNumber evidence="6">4.1.1.23</ecNumber>
    </recommendedName>
</protein>
<dbReference type="SUPFAM" id="SSF53271">
    <property type="entry name" value="PRTase-like"/>
    <property type="match status" value="1"/>
</dbReference>
<keyword evidence="12" id="KW-0456">Lyase</keyword>
<dbReference type="InterPro" id="IPR000836">
    <property type="entry name" value="PRTase_dom"/>
</dbReference>
<dbReference type="FunFam" id="3.40.50.2020:FF:000025">
    <property type="entry name" value="Uridine monophosphate synthetase"/>
    <property type="match status" value="1"/>
</dbReference>
<keyword evidence="10" id="KW-0210">Decarboxylase</keyword>
<evidence type="ECO:0000256" key="1">
    <source>
        <dbReference type="ARBA" id="ARBA00004861"/>
    </source>
</evidence>
<evidence type="ECO:0000313" key="16">
    <source>
        <dbReference type="EMBL" id="KAH8036232.1"/>
    </source>
</evidence>
<dbReference type="EMBL" id="JABSTU010000003">
    <property type="protein sequence ID" value="KAH8036232.1"/>
    <property type="molecule type" value="Genomic_DNA"/>
</dbReference>
<evidence type="ECO:0000256" key="10">
    <source>
        <dbReference type="ARBA" id="ARBA00022793"/>
    </source>
</evidence>